<dbReference type="Pfam" id="PF00281">
    <property type="entry name" value="Ribosomal_L5"/>
    <property type="match status" value="1"/>
</dbReference>
<feature type="domain" description="Large ribosomal subunit protein uL5 N-terminal" evidence="7">
    <location>
        <begin position="24"/>
        <end position="80"/>
    </location>
</feature>
<dbReference type="InterPro" id="IPR020930">
    <property type="entry name" value="Ribosomal_uL5_bac-type"/>
</dbReference>
<evidence type="ECO:0000259" key="8">
    <source>
        <dbReference type="Pfam" id="PF00673"/>
    </source>
</evidence>
<dbReference type="AlphaFoldDB" id="A0A1F7XYR2"/>
<comment type="subunit">
    <text evidence="5">Part of the 50S ribosomal subunit; part of the 5S rRNA/L5/L18/L25 subcomplex. Contacts the 5S rRNA and the P site tRNA. Forms a bridge to the 30S subunit in the 70S ribosome.</text>
</comment>
<evidence type="ECO:0000256" key="3">
    <source>
        <dbReference type="ARBA" id="ARBA00023274"/>
    </source>
</evidence>
<organism evidence="9 10">
    <name type="scientific">Candidatus Woesebacteria bacterium RIFCSPHIGHO2_01_FULL_38_26b</name>
    <dbReference type="NCBI Taxonomy" id="1802491"/>
    <lineage>
        <taxon>Bacteria</taxon>
        <taxon>Candidatus Woeseibacteriota</taxon>
    </lineage>
</organism>
<dbReference type="Pfam" id="PF00673">
    <property type="entry name" value="Ribosomal_L5_C"/>
    <property type="match status" value="1"/>
</dbReference>
<gene>
    <name evidence="5" type="primary">rplE</name>
    <name evidence="9" type="ORF">A2771_02170</name>
</gene>
<comment type="function">
    <text evidence="5">This is 1 of the proteins that bind and probably mediate the attachment of the 5S RNA into the large ribosomal subunit, where it forms part of the central protuberance. In the 70S ribosome it contacts protein S13 of the 30S subunit (bridge B1b), connecting the 2 subunits; this bridge is implicated in subunit movement. Contacts the P site tRNA; the 5S rRNA and some of its associated proteins might help stabilize positioning of ribosome-bound tRNAs.</text>
</comment>
<dbReference type="SUPFAM" id="SSF55282">
    <property type="entry name" value="RL5-like"/>
    <property type="match status" value="1"/>
</dbReference>
<keyword evidence="5" id="KW-0694">RNA-binding</keyword>
<dbReference type="GO" id="GO:0006412">
    <property type="term" value="P:translation"/>
    <property type="evidence" value="ECO:0007669"/>
    <property type="project" value="UniProtKB-UniRule"/>
</dbReference>
<dbReference type="FunFam" id="3.30.1440.10:FF:000001">
    <property type="entry name" value="50S ribosomal protein L5"/>
    <property type="match status" value="1"/>
</dbReference>
<dbReference type="GO" id="GO:0000049">
    <property type="term" value="F:tRNA binding"/>
    <property type="evidence" value="ECO:0007669"/>
    <property type="project" value="UniProtKB-UniRule"/>
</dbReference>
<dbReference type="EMBL" id="MGGD01000065">
    <property type="protein sequence ID" value="OGM19558.1"/>
    <property type="molecule type" value="Genomic_DNA"/>
</dbReference>
<feature type="domain" description="Large ribosomal subunit protein uL5 C-terminal" evidence="8">
    <location>
        <begin position="85"/>
        <end position="176"/>
    </location>
</feature>
<dbReference type="InterPro" id="IPR031310">
    <property type="entry name" value="Ribosomal_uL5_N"/>
</dbReference>
<comment type="caution">
    <text evidence="9">The sequence shown here is derived from an EMBL/GenBank/DDBJ whole genome shotgun (WGS) entry which is preliminary data.</text>
</comment>
<dbReference type="HAMAP" id="MF_01333_B">
    <property type="entry name" value="Ribosomal_uL5_B"/>
    <property type="match status" value="1"/>
</dbReference>
<proteinExistence type="inferred from homology"/>
<keyword evidence="3 5" id="KW-0687">Ribonucleoprotein</keyword>
<dbReference type="GO" id="GO:1990904">
    <property type="term" value="C:ribonucleoprotein complex"/>
    <property type="evidence" value="ECO:0007669"/>
    <property type="project" value="UniProtKB-KW"/>
</dbReference>
<name>A0A1F7XYR2_9BACT</name>
<dbReference type="NCBIfam" id="NF000585">
    <property type="entry name" value="PRK00010.1"/>
    <property type="match status" value="1"/>
</dbReference>
<dbReference type="InterPro" id="IPR002132">
    <property type="entry name" value="Ribosomal_uL5"/>
</dbReference>
<dbReference type="Proteomes" id="UP000176741">
    <property type="component" value="Unassembled WGS sequence"/>
</dbReference>
<keyword evidence="5" id="KW-0820">tRNA-binding</keyword>
<evidence type="ECO:0000256" key="4">
    <source>
        <dbReference type="ARBA" id="ARBA00035245"/>
    </source>
</evidence>
<dbReference type="PANTHER" id="PTHR11994">
    <property type="entry name" value="60S RIBOSOMAL PROTEIN L11-RELATED"/>
    <property type="match status" value="1"/>
</dbReference>
<sequence length="179" mass="20293">MPRLKQKYDKEIVDILAKEFDIKNRLAVPRLSKVVINMGIGDTLKNKELLESIKKDLAIISGQEPAGRKAKISVASFGIRKGMLVGLKVTLRGDRMYYFLDRLFSIVLPRLRDFRGVSVNSFDKGGNYTLGIAEHTVFPEIDIAKSQPRGMEITIVTNVQSKERSKRLLELLGMPFEKR</sequence>
<dbReference type="GO" id="GO:0019843">
    <property type="term" value="F:rRNA binding"/>
    <property type="evidence" value="ECO:0007669"/>
    <property type="project" value="UniProtKB-UniRule"/>
</dbReference>
<dbReference type="InterPro" id="IPR031309">
    <property type="entry name" value="Ribosomal_uL5_C"/>
</dbReference>
<evidence type="ECO:0000256" key="5">
    <source>
        <dbReference type="HAMAP-Rule" id="MF_01333"/>
    </source>
</evidence>
<evidence type="ECO:0000256" key="1">
    <source>
        <dbReference type="ARBA" id="ARBA00008553"/>
    </source>
</evidence>
<keyword evidence="5" id="KW-0699">rRNA-binding</keyword>
<reference evidence="9 10" key="1">
    <citation type="journal article" date="2016" name="Nat. Commun.">
        <title>Thousands of microbial genomes shed light on interconnected biogeochemical processes in an aquifer system.</title>
        <authorList>
            <person name="Anantharaman K."/>
            <person name="Brown C.T."/>
            <person name="Hug L.A."/>
            <person name="Sharon I."/>
            <person name="Castelle C.J."/>
            <person name="Probst A.J."/>
            <person name="Thomas B.C."/>
            <person name="Singh A."/>
            <person name="Wilkins M.J."/>
            <person name="Karaoz U."/>
            <person name="Brodie E.L."/>
            <person name="Williams K.H."/>
            <person name="Hubbard S.S."/>
            <person name="Banfield J.F."/>
        </authorList>
    </citation>
    <scope>NUCLEOTIDE SEQUENCE [LARGE SCALE GENOMIC DNA]</scope>
</reference>
<protein>
    <recommendedName>
        <fullName evidence="4 5">Large ribosomal subunit protein uL5</fullName>
    </recommendedName>
</protein>
<dbReference type="PIRSF" id="PIRSF002161">
    <property type="entry name" value="Ribosomal_L5"/>
    <property type="match status" value="1"/>
</dbReference>
<keyword evidence="2 5" id="KW-0689">Ribosomal protein</keyword>
<dbReference type="Gene3D" id="3.30.1440.10">
    <property type="match status" value="1"/>
</dbReference>
<comment type="similarity">
    <text evidence="1 5 6">Belongs to the universal ribosomal protein uL5 family.</text>
</comment>
<accession>A0A1F7XYR2</accession>
<evidence type="ECO:0000256" key="2">
    <source>
        <dbReference type="ARBA" id="ARBA00022980"/>
    </source>
</evidence>
<dbReference type="GO" id="GO:0003735">
    <property type="term" value="F:structural constituent of ribosome"/>
    <property type="evidence" value="ECO:0007669"/>
    <property type="project" value="InterPro"/>
</dbReference>
<evidence type="ECO:0000256" key="6">
    <source>
        <dbReference type="RuleBase" id="RU003930"/>
    </source>
</evidence>
<evidence type="ECO:0000259" key="7">
    <source>
        <dbReference type="Pfam" id="PF00281"/>
    </source>
</evidence>
<evidence type="ECO:0000313" key="10">
    <source>
        <dbReference type="Proteomes" id="UP000176741"/>
    </source>
</evidence>
<dbReference type="GO" id="GO:0005840">
    <property type="term" value="C:ribosome"/>
    <property type="evidence" value="ECO:0007669"/>
    <property type="project" value="UniProtKB-KW"/>
</dbReference>
<evidence type="ECO:0000313" key="9">
    <source>
        <dbReference type="EMBL" id="OGM19558.1"/>
    </source>
</evidence>
<dbReference type="InterPro" id="IPR022803">
    <property type="entry name" value="Ribosomal_uL5_dom_sf"/>
</dbReference>